<reference evidence="5 6" key="1">
    <citation type="submission" date="2019-02" db="EMBL/GenBank/DDBJ databases">
        <title>Kribbella capetownensis sp. nov. and Kribbella speibonae sp. nov., isolated from soil.</title>
        <authorList>
            <person name="Curtis S.M."/>
            <person name="Norton I."/>
            <person name="Everest G.J."/>
            <person name="Meyers P.R."/>
        </authorList>
    </citation>
    <scope>NUCLEOTIDE SEQUENCE [LARGE SCALE GENOMIC DNA]</scope>
    <source>
        <strain evidence="5 6">KCTC 29219</strain>
    </source>
</reference>
<proteinExistence type="inferred from homology"/>
<dbReference type="PANTHER" id="PTHR12649">
    <property type="entry name" value="PEPTIDYL-TRNA HYDROLASE 2"/>
    <property type="match status" value="1"/>
</dbReference>
<evidence type="ECO:0000256" key="2">
    <source>
        <dbReference type="ARBA" id="ARBA00022801"/>
    </source>
</evidence>
<comment type="caution">
    <text evidence="5">The sequence shown here is derived from an EMBL/GenBank/DDBJ whole genome shotgun (WGS) entry which is preliminary data.</text>
</comment>
<evidence type="ECO:0000256" key="4">
    <source>
        <dbReference type="ARBA" id="ARBA00048707"/>
    </source>
</evidence>
<comment type="catalytic activity">
    <reaction evidence="4">
        <text>an N-acyl-L-alpha-aminoacyl-tRNA + H2O = an N-acyl-L-amino acid + a tRNA + H(+)</text>
        <dbReference type="Rhea" id="RHEA:54448"/>
        <dbReference type="Rhea" id="RHEA-COMP:10123"/>
        <dbReference type="Rhea" id="RHEA-COMP:13883"/>
        <dbReference type="ChEBI" id="CHEBI:15377"/>
        <dbReference type="ChEBI" id="CHEBI:15378"/>
        <dbReference type="ChEBI" id="CHEBI:59874"/>
        <dbReference type="ChEBI" id="CHEBI:78442"/>
        <dbReference type="ChEBI" id="CHEBI:138191"/>
        <dbReference type="EC" id="3.1.1.29"/>
    </reaction>
</comment>
<dbReference type="Proteomes" id="UP000292346">
    <property type="component" value="Unassembled WGS sequence"/>
</dbReference>
<gene>
    <name evidence="5" type="ORF">E0H45_04845</name>
</gene>
<dbReference type="OrthoDB" id="5184773at2"/>
<keyword evidence="2 5" id="KW-0378">Hydrolase</keyword>
<dbReference type="PANTHER" id="PTHR12649:SF11">
    <property type="entry name" value="PEPTIDYL-TRNA HYDROLASE 2, MITOCHONDRIAL"/>
    <property type="match status" value="1"/>
</dbReference>
<dbReference type="AlphaFoldDB" id="A0A4R0HL92"/>
<organism evidence="5 6">
    <name type="scientific">Kribbella soli</name>
    <dbReference type="NCBI Taxonomy" id="1124743"/>
    <lineage>
        <taxon>Bacteria</taxon>
        <taxon>Bacillati</taxon>
        <taxon>Actinomycetota</taxon>
        <taxon>Actinomycetes</taxon>
        <taxon>Propionibacteriales</taxon>
        <taxon>Kribbellaceae</taxon>
        <taxon>Kribbella</taxon>
    </lineage>
</organism>
<evidence type="ECO:0000256" key="3">
    <source>
        <dbReference type="ARBA" id="ARBA00038050"/>
    </source>
</evidence>
<dbReference type="InterPro" id="IPR002833">
    <property type="entry name" value="PTH2"/>
</dbReference>
<dbReference type="InterPro" id="IPR023476">
    <property type="entry name" value="Pep_tRNA_hydro_II_dom_sf"/>
</dbReference>
<dbReference type="SUPFAM" id="SSF102462">
    <property type="entry name" value="Peptidyl-tRNA hydrolase II"/>
    <property type="match status" value="1"/>
</dbReference>
<comment type="similarity">
    <text evidence="3">Belongs to the PTH2 family.</text>
</comment>
<dbReference type="GO" id="GO:0004045">
    <property type="term" value="F:peptidyl-tRNA hydrolase activity"/>
    <property type="evidence" value="ECO:0007669"/>
    <property type="project" value="UniProtKB-EC"/>
</dbReference>
<evidence type="ECO:0000313" key="5">
    <source>
        <dbReference type="EMBL" id="TCC10644.1"/>
    </source>
</evidence>
<dbReference type="Pfam" id="PF01981">
    <property type="entry name" value="PTH2"/>
    <property type="match status" value="1"/>
</dbReference>
<dbReference type="EC" id="3.1.1.29" evidence="1"/>
<evidence type="ECO:0000313" key="6">
    <source>
        <dbReference type="Proteomes" id="UP000292346"/>
    </source>
</evidence>
<name>A0A4R0HL92_9ACTN</name>
<dbReference type="Gene3D" id="3.40.1490.10">
    <property type="entry name" value="Bit1"/>
    <property type="match status" value="1"/>
</dbReference>
<dbReference type="EMBL" id="SJJZ01000001">
    <property type="protein sequence ID" value="TCC10644.1"/>
    <property type="molecule type" value="Genomic_DNA"/>
</dbReference>
<sequence>MARIARLTLHSGDSWGTLVIFRVIVLPWPHCRTFVSLRSVTVVHRGSWQTHAVEQVLTLVVRVEKNARPTQTDALETAARAVLAILADERSYGEGEWAPAMAAWQDNRIRKITKRARGAEWRRAEALPGITMHGDTAEVRVFPPTGVDDVPAELFKLQVTGTDFEDTADLPPLEPGVPVLWVNPALEMSSGKAMAQCGHAAQLAWWALSPQARKEWEATDFALAVRTATPPQWTHLLTTNLPVVQDAGFTEVAPGSRTVIADHPLLTR</sequence>
<keyword evidence="6" id="KW-1185">Reference proteome</keyword>
<evidence type="ECO:0000256" key="1">
    <source>
        <dbReference type="ARBA" id="ARBA00013260"/>
    </source>
</evidence>
<accession>A0A4R0HL92</accession>
<protein>
    <recommendedName>
        <fullName evidence="1">peptidyl-tRNA hydrolase</fullName>
        <ecNumber evidence="1">3.1.1.29</ecNumber>
    </recommendedName>
</protein>